<dbReference type="PANTHER" id="PTHR34222:SF87">
    <property type="entry name" value="CCHC-TYPE DOMAIN-CONTAINING PROTEIN"/>
    <property type="match status" value="1"/>
</dbReference>
<protein>
    <submittedName>
        <fullName evidence="2">Uncharacterized protein LOC107027794</fullName>
    </submittedName>
</protein>
<dbReference type="PANTHER" id="PTHR34222">
    <property type="entry name" value="GAG_PRE-INTEGRS DOMAIN-CONTAINING PROTEIN"/>
    <property type="match status" value="1"/>
</dbReference>
<dbReference type="GeneID" id="107027794"/>
<keyword evidence="1" id="KW-1185">Reference proteome</keyword>
<proteinExistence type="predicted"/>
<evidence type="ECO:0000313" key="1">
    <source>
        <dbReference type="Proteomes" id="UP000694930"/>
    </source>
</evidence>
<dbReference type="Proteomes" id="UP000694930">
    <property type="component" value="Chromosome 8"/>
</dbReference>
<organism evidence="1 2">
    <name type="scientific">Solanum pennellii</name>
    <name type="common">Tomato</name>
    <name type="synonym">Lycopersicon pennellii</name>
    <dbReference type="NCBI Taxonomy" id="28526"/>
    <lineage>
        <taxon>Eukaryota</taxon>
        <taxon>Viridiplantae</taxon>
        <taxon>Streptophyta</taxon>
        <taxon>Embryophyta</taxon>
        <taxon>Tracheophyta</taxon>
        <taxon>Spermatophyta</taxon>
        <taxon>Magnoliopsida</taxon>
        <taxon>eudicotyledons</taxon>
        <taxon>Gunneridae</taxon>
        <taxon>Pentapetalae</taxon>
        <taxon>asterids</taxon>
        <taxon>lamiids</taxon>
        <taxon>Solanales</taxon>
        <taxon>Solanaceae</taxon>
        <taxon>Solanoideae</taxon>
        <taxon>Solaneae</taxon>
        <taxon>Solanum</taxon>
        <taxon>Solanum subgen. Lycopersicon</taxon>
    </lineage>
</organism>
<sequence>MHNVSRDLIYGVLFRSNAHAIWEDLRERFDKVTASRMFSLHKSIFLLAQRTLPVSTYYSKLKDLWDEYDSLIPPPCCDCVKSKDYATHLQYQRLLQFLMGLNDGYAHARSQILMKSHIPNVNQAYAIILQDETQKIAAGNGELDPTALLLPEALDLSLQNLESNANFVTYEDTQRVNVSN</sequence>
<dbReference type="RefSeq" id="XP_015084346.1">
    <property type="nucleotide sequence ID" value="XM_015228860.1"/>
</dbReference>
<accession>A0ABM1HEE0</accession>
<reference evidence="2" key="2">
    <citation type="submission" date="2025-08" db="UniProtKB">
        <authorList>
            <consortium name="RefSeq"/>
        </authorList>
    </citation>
    <scope>IDENTIFICATION</scope>
</reference>
<reference evidence="1" key="1">
    <citation type="journal article" date="2014" name="Nat. Genet.">
        <title>The genome of the stress-tolerant wild tomato species Solanum pennellii.</title>
        <authorList>
            <person name="Bolger A."/>
            <person name="Scossa F."/>
            <person name="Bolger M.E."/>
            <person name="Lanz C."/>
            <person name="Maumus F."/>
            <person name="Tohge T."/>
            <person name="Quesneville H."/>
            <person name="Alseekh S."/>
            <person name="Sorensen I."/>
            <person name="Lichtenstein G."/>
            <person name="Fich E.A."/>
            <person name="Conte M."/>
            <person name="Keller H."/>
            <person name="Schneeberger K."/>
            <person name="Schwacke R."/>
            <person name="Ofner I."/>
            <person name="Vrebalov J."/>
            <person name="Xu Y."/>
            <person name="Osorio S."/>
            <person name="Aflitos S.A."/>
            <person name="Schijlen E."/>
            <person name="Jimenez-Gomez J.M."/>
            <person name="Ryngajllo M."/>
            <person name="Kimura S."/>
            <person name="Kumar R."/>
            <person name="Koenig D."/>
            <person name="Headland L.R."/>
            <person name="Maloof J.N."/>
            <person name="Sinha N."/>
            <person name="van Ham R.C."/>
            <person name="Lankhorst R.K."/>
            <person name="Mao L."/>
            <person name="Vogel A."/>
            <person name="Arsova B."/>
            <person name="Panstruga R."/>
            <person name="Fei Z."/>
            <person name="Rose J.K."/>
            <person name="Zamir D."/>
            <person name="Carrari F."/>
            <person name="Giovannoni J.J."/>
            <person name="Weigel D."/>
            <person name="Usadel B."/>
            <person name="Fernie A.R."/>
        </authorList>
    </citation>
    <scope>NUCLEOTIDE SEQUENCE [LARGE SCALE GENOMIC DNA]</scope>
    <source>
        <strain evidence="1">cv. LA0716</strain>
    </source>
</reference>
<name>A0ABM1HEE0_SOLPN</name>
<evidence type="ECO:0000313" key="2">
    <source>
        <dbReference type="RefSeq" id="XP_015084346.1"/>
    </source>
</evidence>
<gene>
    <name evidence="2" type="primary">LOC107027794</name>
</gene>